<sequence length="400" mass="44701">MDSGNIHESPLRSHKAPLPEGNTSKSAEDSLQLKELIAIVPKMVTKIDSLEKELKEIKQTLGHAVFTLVKKVKYLEVALKRMSKRVILSDSKDKETEHQGRKIQDIDDGPLVSLVRESMKEKEADFASHTKASASGEAQEEDISPTILEAAQILSQVVSQSVSTYKRRTRSANKGKDIGIGMDFFSAAKERLNSAKVEVNTEVNPGSAGVNTGNTPVSTPSVVQTVNVIVPSPVKSQREGKAPMTSEDVQATQKTKEQIRQEEAGLAEAMRLQALQDEEDARQVHLDALLAKRIQEEQELSEQQQKRKAEVQEAAQFYTEEDWDTIRAKLEANAELTKSLQGENVSSDDFAKRMVDMINQKKKYYAEQKAKAKRDKPMTQAQQRNYMSTFIKNQSSWKMA</sequence>
<keyword evidence="4" id="KW-1185">Reference proteome</keyword>
<evidence type="ECO:0000313" key="4">
    <source>
        <dbReference type="Proteomes" id="UP001151760"/>
    </source>
</evidence>
<dbReference type="EMBL" id="BQNB010016511">
    <property type="protein sequence ID" value="GJT52597.1"/>
    <property type="molecule type" value="Genomic_DNA"/>
</dbReference>
<reference evidence="3" key="1">
    <citation type="journal article" date="2022" name="Int. J. Mol. Sci.">
        <title>Draft Genome of Tanacetum Coccineum: Genomic Comparison of Closely Related Tanacetum-Family Plants.</title>
        <authorList>
            <person name="Yamashiro T."/>
            <person name="Shiraishi A."/>
            <person name="Nakayama K."/>
            <person name="Satake H."/>
        </authorList>
    </citation>
    <scope>NUCLEOTIDE SEQUENCE</scope>
</reference>
<dbReference type="Proteomes" id="UP001151760">
    <property type="component" value="Unassembled WGS sequence"/>
</dbReference>
<name>A0ABQ5EPB2_9ASTR</name>
<evidence type="ECO:0000256" key="2">
    <source>
        <dbReference type="SAM" id="MobiDB-lite"/>
    </source>
</evidence>
<keyword evidence="1" id="KW-0175">Coiled coil</keyword>
<proteinExistence type="predicted"/>
<feature type="coiled-coil region" evidence="1">
    <location>
        <begin position="286"/>
        <end position="321"/>
    </location>
</feature>
<feature type="region of interest" description="Disordered" evidence="2">
    <location>
        <begin position="1"/>
        <end position="27"/>
    </location>
</feature>
<evidence type="ECO:0000256" key="1">
    <source>
        <dbReference type="SAM" id="Coils"/>
    </source>
</evidence>
<comment type="caution">
    <text evidence="3">The sequence shown here is derived from an EMBL/GenBank/DDBJ whole genome shotgun (WGS) entry which is preliminary data.</text>
</comment>
<reference evidence="3" key="2">
    <citation type="submission" date="2022-01" db="EMBL/GenBank/DDBJ databases">
        <authorList>
            <person name="Yamashiro T."/>
            <person name="Shiraishi A."/>
            <person name="Satake H."/>
            <person name="Nakayama K."/>
        </authorList>
    </citation>
    <scope>NUCLEOTIDE SEQUENCE</scope>
</reference>
<protein>
    <submittedName>
        <fullName evidence="3">Uncharacterized protein</fullName>
    </submittedName>
</protein>
<accession>A0ABQ5EPB2</accession>
<evidence type="ECO:0000313" key="3">
    <source>
        <dbReference type="EMBL" id="GJT52597.1"/>
    </source>
</evidence>
<gene>
    <name evidence="3" type="ORF">Tco_0978754</name>
</gene>
<organism evidence="3 4">
    <name type="scientific">Tanacetum coccineum</name>
    <dbReference type="NCBI Taxonomy" id="301880"/>
    <lineage>
        <taxon>Eukaryota</taxon>
        <taxon>Viridiplantae</taxon>
        <taxon>Streptophyta</taxon>
        <taxon>Embryophyta</taxon>
        <taxon>Tracheophyta</taxon>
        <taxon>Spermatophyta</taxon>
        <taxon>Magnoliopsida</taxon>
        <taxon>eudicotyledons</taxon>
        <taxon>Gunneridae</taxon>
        <taxon>Pentapetalae</taxon>
        <taxon>asterids</taxon>
        <taxon>campanulids</taxon>
        <taxon>Asterales</taxon>
        <taxon>Asteraceae</taxon>
        <taxon>Asteroideae</taxon>
        <taxon>Anthemideae</taxon>
        <taxon>Anthemidinae</taxon>
        <taxon>Tanacetum</taxon>
    </lineage>
</organism>
<feature type="region of interest" description="Disordered" evidence="2">
    <location>
        <begin position="235"/>
        <end position="255"/>
    </location>
</feature>